<reference evidence="5 6" key="1">
    <citation type="submission" date="2020-08" db="EMBL/GenBank/DDBJ databases">
        <title>Genomic Encyclopedia of Type Strains, Phase IV (KMG-IV): sequencing the most valuable type-strain genomes for metagenomic binning, comparative biology and taxonomic classification.</title>
        <authorList>
            <person name="Goeker M."/>
        </authorList>
    </citation>
    <scope>NUCLEOTIDE SEQUENCE [LARGE SCALE GENOMIC DNA]</scope>
    <source>
        <strain evidence="5 6">DSM 102235</strain>
    </source>
</reference>
<dbReference type="EMBL" id="JACIEJ010000016">
    <property type="protein sequence ID" value="MBB3988167.1"/>
    <property type="molecule type" value="Genomic_DNA"/>
</dbReference>
<dbReference type="Pfam" id="PF12802">
    <property type="entry name" value="MarR_2"/>
    <property type="match status" value="1"/>
</dbReference>
<comment type="caution">
    <text evidence="5">The sequence shown here is derived from an EMBL/GenBank/DDBJ whole genome shotgun (WGS) entry which is preliminary data.</text>
</comment>
<evidence type="ECO:0000256" key="1">
    <source>
        <dbReference type="ARBA" id="ARBA00023015"/>
    </source>
</evidence>
<keyword evidence="6" id="KW-1185">Reference proteome</keyword>
<evidence type="ECO:0000256" key="2">
    <source>
        <dbReference type="ARBA" id="ARBA00023125"/>
    </source>
</evidence>
<name>A0A7W6DWB4_9RHOB</name>
<dbReference type="RefSeq" id="WP_183969776.1">
    <property type="nucleotide sequence ID" value="NZ_BAABBZ010000017.1"/>
</dbReference>
<accession>A0A7W6DWB4</accession>
<dbReference type="SMART" id="SM00347">
    <property type="entry name" value="HTH_MARR"/>
    <property type="match status" value="1"/>
</dbReference>
<dbReference type="Gene3D" id="1.10.10.10">
    <property type="entry name" value="Winged helix-like DNA-binding domain superfamily/Winged helix DNA-binding domain"/>
    <property type="match status" value="1"/>
</dbReference>
<dbReference type="PANTHER" id="PTHR42756">
    <property type="entry name" value="TRANSCRIPTIONAL REGULATOR, MARR"/>
    <property type="match status" value="1"/>
</dbReference>
<keyword evidence="3" id="KW-0804">Transcription</keyword>
<gene>
    <name evidence="5" type="ORF">GGQ68_004523</name>
</gene>
<dbReference type="InterPro" id="IPR036388">
    <property type="entry name" value="WH-like_DNA-bd_sf"/>
</dbReference>
<dbReference type="SUPFAM" id="SSF46785">
    <property type="entry name" value="Winged helix' DNA-binding domain"/>
    <property type="match status" value="1"/>
</dbReference>
<evidence type="ECO:0000313" key="6">
    <source>
        <dbReference type="Proteomes" id="UP000541426"/>
    </source>
</evidence>
<organism evidence="5 6">
    <name type="scientific">Sagittula marina</name>
    <dbReference type="NCBI Taxonomy" id="943940"/>
    <lineage>
        <taxon>Bacteria</taxon>
        <taxon>Pseudomonadati</taxon>
        <taxon>Pseudomonadota</taxon>
        <taxon>Alphaproteobacteria</taxon>
        <taxon>Rhodobacterales</taxon>
        <taxon>Roseobacteraceae</taxon>
        <taxon>Sagittula</taxon>
    </lineage>
</organism>
<dbReference type="PROSITE" id="PS50995">
    <property type="entry name" value="HTH_MARR_2"/>
    <property type="match status" value="1"/>
</dbReference>
<dbReference type="PRINTS" id="PR00598">
    <property type="entry name" value="HTHMARR"/>
</dbReference>
<feature type="domain" description="HTH marR-type" evidence="4">
    <location>
        <begin position="19"/>
        <end position="157"/>
    </location>
</feature>
<dbReference type="GO" id="GO:0003677">
    <property type="term" value="F:DNA binding"/>
    <property type="evidence" value="ECO:0007669"/>
    <property type="project" value="UniProtKB-KW"/>
</dbReference>
<proteinExistence type="predicted"/>
<dbReference type="Proteomes" id="UP000541426">
    <property type="component" value="Unassembled WGS sequence"/>
</dbReference>
<protein>
    <submittedName>
        <fullName evidence="5">DNA-binding MarR family transcriptional regulator</fullName>
    </submittedName>
</protein>
<keyword evidence="1" id="KW-0805">Transcription regulation</keyword>
<dbReference type="AlphaFoldDB" id="A0A7W6DWB4"/>
<dbReference type="InterPro" id="IPR036390">
    <property type="entry name" value="WH_DNA-bd_sf"/>
</dbReference>
<sequence>MDAVDQILEQWRQTRPDLDVSAMGPIGRLSRVFHHHARQMNETFARHGLNAAGFDVLATLRRAGPPYALSPGELMASMMITSGTMTNRIDQLIKQGMVTRAKDPGDARRAVVKLTKTGFDLIDQAVAAHVETQNTLLAALSDPEIAGLDKGLRKLMAAAEQDGGL</sequence>
<dbReference type="PANTHER" id="PTHR42756:SF1">
    <property type="entry name" value="TRANSCRIPTIONAL REPRESSOR OF EMRAB OPERON"/>
    <property type="match status" value="1"/>
</dbReference>
<evidence type="ECO:0000256" key="3">
    <source>
        <dbReference type="ARBA" id="ARBA00023163"/>
    </source>
</evidence>
<evidence type="ECO:0000313" key="5">
    <source>
        <dbReference type="EMBL" id="MBB3988167.1"/>
    </source>
</evidence>
<dbReference type="GO" id="GO:0003700">
    <property type="term" value="F:DNA-binding transcription factor activity"/>
    <property type="evidence" value="ECO:0007669"/>
    <property type="project" value="InterPro"/>
</dbReference>
<keyword evidence="2 5" id="KW-0238">DNA-binding</keyword>
<dbReference type="InterPro" id="IPR000835">
    <property type="entry name" value="HTH_MarR-typ"/>
</dbReference>
<evidence type="ECO:0000259" key="4">
    <source>
        <dbReference type="PROSITE" id="PS50995"/>
    </source>
</evidence>